<keyword evidence="2" id="KW-0031">Aminopeptidase</keyword>
<sequence>MTTTLPYGAWPSPLSAEQVARAGTRLGEIALDQDGRRLWWSEGRPDEGGRTALVRAALGPDGGVGSTEELLPRDFNARTRVHEYGGGSWAPAGDGVVAARWDDQRLWLVPAPGVEPRPLTPDSGGEVRYADLTVVGDAVVCVQEDVSGGDVRRALVSVPLAGGPVVELHSGPRFLSTPRLSPDGTTLAWLSWEHPRMPWDGTELWTGTVTGGGLEGVRRIAGGAEESLVQPGWTHDGALLVVSDRSGWWRLCAVDGPEGAEPVLRPLLPDGPEEHAFPQWVFGQASYQPLDDGRVALVHGSDAYALDLLDPATGELVPLDLPWTAYRTVVASGGTLATVAGSPTAPHAVVTVDVATGGSHVARLSLDSAPDPAWLPVPRSVVVPSAHGRETHAHLYPPTSPDAVGPEGERPPWVLFVHGGPTAQSLAVYSPEVAYFTSRGIGVADVNYGGSTGYGRAYRQLLQGAWGIVDVEDCVAVARWLGESGHADPSRVAIRGGSAGGFTVLACLTGTDAFGAGASYYGVADLRALAEDTHDFESRYLDGLVGPLPEAAATYAERAPLSHVDGLSCPVLLLQGDEDRIVPPEQAEAFAEALRRKGLPHALVVFAGEQHGFRKAESIVRALESELSFYGQALGFDPPGVPELPLTR</sequence>
<reference evidence="2 3" key="1">
    <citation type="submission" date="2019-02" db="EMBL/GenBank/DDBJ databases">
        <title>Genomic Encyclopedia of Type Strains, Phase IV (KMG-IV): sequencing the most valuable type-strain genomes for metagenomic binning, comparative biology and taxonomic classification.</title>
        <authorList>
            <person name="Goeker M."/>
        </authorList>
    </citation>
    <scope>NUCLEOTIDE SEQUENCE [LARGE SCALE GENOMIC DNA]</scope>
    <source>
        <strain evidence="2 3">DSM 45622</strain>
    </source>
</reference>
<dbReference type="InterPro" id="IPR029058">
    <property type="entry name" value="AB_hydrolase_fold"/>
</dbReference>
<dbReference type="SUPFAM" id="SSF82171">
    <property type="entry name" value="DPP6 N-terminal domain-like"/>
    <property type="match status" value="1"/>
</dbReference>
<evidence type="ECO:0000259" key="1">
    <source>
        <dbReference type="Pfam" id="PF00326"/>
    </source>
</evidence>
<keyword evidence="2" id="KW-0378">Hydrolase</keyword>
<dbReference type="InterPro" id="IPR011042">
    <property type="entry name" value="6-blade_b-propeller_TolB-like"/>
</dbReference>
<dbReference type="Gene3D" id="2.120.10.30">
    <property type="entry name" value="TolB, C-terminal domain"/>
    <property type="match status" value="1"/>
</dbReference>
<evidence type="ECO:0000313" key="2">
    <source>
        <dbReference type="EMBL" id="RZS79955.1"/>
    </source>
</evidence>
<dbReference type="Pfam" id="PF00326">
    <property type="entry name" value="Peptidase_S9"/>
    <property type="match status" value="1"/>
</dbReference>
<accession>A0A4Q7NAR7</accession>
<comment type="caution">
    <text evidence="2">The sequence shown here is derived from an EMBL/GenBank/DDBJ whole genome shotgun (WGS) entry which is preliminary data.</text>
</comment>
<dbReference type="GO" id="GO:0004177">
    <property type="term" value="F:aminopeptidase activity"/>
    <property type="evidence" value="ECO:0007669"/>
    <property type="project" value="UniProtKB-KW"/>
</dbReference>
<protein>
    <submittedName>
        <fullName evidence="2">Dipeptidyl aminopeptidase/acylaminoacyl peptidase</fullName>
    </submittedName>
</protein>
<dbReference type="InterPro" id="IPR050585">
    <property type="entry name" value="Xaa-Pro_dipeptidyl-ppase/CocE"/>
</dbReference>
<dbReference type="InterPro" id="IPR001375">
    <property type="entry name" value="Peptidase_S9_cat"/>
</dbReference>
<dbReference type="Proteomes" id="UP000293638">
    <property type="component" value="Unassembled WGS sequence"/>
</dbReference>
<keyword evidence="3" id="KW-1185">Reference proteome</keyword>
<feature type="domain" description="Peptidase S9 prolyl oligopeptidase catalytic" evidence="1">
    <location>
        <begin position="430"/>
        <end position="635"/>
    </location>
</feature>
<proteinExistence type="predicted"/>
<dbReference type="GO" id="GO:0006508">
    <property type="term" value="P:proteolysis"/>
    <property type="evidence" value="ECO:0007669"/>
    <property type="project" value="InterPro"/>
</dbReference>
<dbReference type="PANTHER" id="PTHR43056:SF5">
    <property type="entry name" value="PEPTIDASE S9 PROLYL OLIGOPEPTIDASE CATALYTIC DOMAIN-CONTAINING PROTEIN"/>
    <property type="match status" value="1"/>
</dbReference>
<dbReference type="AlphaFoldDB" id="A0A4Q7NAR7"/>
<organism evidence="2 3">
    <name type="scientific">Motilibacter rhizosphaerae</name>
    <dbReference type="NCBI Taxonomy" id="598652"/>
    <lineage>
        <taxon>Bacteria</taxon>
        <taxon>Bacillati</taxon>
        <taxon>Actinomycetota</taxon>
        <taxon>Actinomycetes</taxon>
        <taxon>Motilibacterales</taxon>
        <taxon>Motilibacteraceae</taxon>
        <taxon>Motilibacter</taxon>
    </lineage>
</organism>
<dbReference type="OrthoDB" id="128799at2"/>
<dbReference type="EMBL" id="SGXD01000005">
    <property type="protein sequence ID" value="RZS79955.1"/>
    <property type="molecule type" value="Genomic_DNA"/>
</dbReference>
<gene>
    <name evidence="2" type="ORF">EV189_3434</name>
</gene>
<evidence type="ECO:0000313" key="3">
    <source>
        <dbReference type="Proteomes" id="UP000293638"/>
    </source>
</evidence>
<dbReference type="RefSeq" id="WP_130494178.1">
    <property type="nucleotide sequence ID" value="NZ_SGXD01000005.1"/>
</dbReference>
<dbReference type="Gene3D" id="3.40.50.1820">
    <property type="entry name" value="alpha/beta hydrolase"/>
    <property type="match status" value="1"/>
</dbReference>
<dbReference type="SUPFAM" id="SSF53474">
    <property type="entry name" value="alpha/beta-Hydrolases"/>
    <property type="match status" value="1"/>
</dbReference>
<dbReference type="PANTHER" id="PTHR43056">
    <property type="entry name" value="PEPTIDASE S9 PROLYL OLIGOPEPTIDASE"/>
    <property type="match status" value="1"/>
</dbReference>
<keyword evidence="2" id="KW-0645">Protease</keyword>
<dbReference type="GO" id="GO:0008236">
    <property type="term" value="F:serine-type peptidase activity"/>
    <property type="evidence" value="ECO:0007669"/>
    <property type="project" value="InterPro"/>
</dbReference>
<name>A0A4Q7NAR7_9ACTN</name>